<dbReference type="SUPFAM" id="SSF46785">
    <property type="entry name" value="Winged helix' DNA-binding domain"/>
    <property type="match status" value="1"/>
</dbReference>
<reference evidence="5" key="1">
    <citation type="journal article" date="2019" name="Int. J. Syst. Evol. Microbiol.">
        <title>The Global Catalogue of Microorganisms (GCM) 10K type strain sequencing project: providing services to taxonomists for standard genome sequencing and annotation.</title>
        <authorList>
            <consortium name="The Broad Institute Genomics Platform"/>
            <consortium name="The Broad Institute Genome Sequencing Center for Infectious Disease"/>
            <person name="Wu L."/>
            <person name="Ma J."/>
        </authorList>
    </citation>
    <scope>NUCLEOTIDE SEQUENCE [LARGE SCALE GENOMIC DNA]</scope>
    <source>
        <strain evidence="5">JCM 13006</strain>
    </source>
</reference>
<dbReference type="Gene3D" id="3.30.420.40">
    <property type="match status" value="3"/>
</dbReference>
<comment type="caution">
    <text evidence="4">The sequence shown here is derived from an EMBL/GenBank/DDBJ whole genome shotgun (WGS) entry which is preliminary data.</text>
</comment>
<dbReference type="InterPro" id="IPR036388">
    <property type="entry name" value="WH-like_DNA-bd_sf"/>
</dbReference>
<comment type="similarity">
    <text evidence="1">Belongs to the ROK (NagC/XylR) family.</text>
</comment>
<name>A0ABP9DEX4_9ACTN</name>
<gene>
    <name evidence="4" type="ORF">GCM10023235_10650</name>
</gene>
<evidence type="ECO:0000256" key="1">
    <source>
        <dbReference type="ARBA" id="ARBA00006479"/>
    </source>
</evidence>
<sequence length="392" mass="40653">MSRGSGEAPRPPLGARARERTDNRSALLRALRSSGPTTRHELTRRTGLSTSTVASLVTELELAGTVTQVPVAQGGSGRRPLLVALSRSAVAALALDIGPRHIAAAVATPAAGIRAELSAERPPRDHPRTTRRLVDAMTRRVVAESGADPAVLLGATVALDRVSTTPTACTLSEQPGGAGPAAHGGIDAGNLVRVLGEQWHLPVAVESRARLGALAESSRSPEPQARTLLNVTCDGRVDLGITIGGRIHRGHSGTAGMIGHHVVRAGGRLCPCGRRGCLDAYVDRSALQRAARLGPVPSRTDPTDEVLLLAQAVAAASLVIDPSVVVLGGSLADLGEPFAAQLRAGLAAWQNADPVPPLVRSTLRGRAPLLGALDLWLCAGERASDVHHFGRR</sequence>
<dbReference type="InterPro" id="IPR043129">
    <property type="entry name" value="ATPase_NBD"/>
</dbReference>
<accession>A0ABP9DEX4</accession>
<feature type="domain" description="DprA winged helix" evidence="3">
    <location>
        <begin position="14"/>
        <end position="70"/>
    </location>
</feature>
<dbReference type="EMBL" id="BAABIS010000001">
    <property type="protein sequence ID" value="GAA4837508.1"/>
    <property type="molecule type" value="Genomic_DNA"/>
</dbReference>
<evidence type="ECO:0000256" key="2">
    <source>
        <dbReference type="SAM" id="MobiDB-lite"/>
    </source>
</evidence>
<evidence type="ECO:0000313" key="4">
    <source>
        <dbReference type="EMBL" id="GAA4837508.1"/>
    </source>
</evidence>
<protein>
    <submittedName>
        <fullName evidence="4">ROK family transcriptional regulator</fullName>
    </submittedName>
</protein>
<dbReference type="InterPro" id="IPR041614">
    <property type="entry name" value="DprA_WH"/>
</dbReference>
<dbReference type="RefSeq" id="WP_345695590.1">
    <property type="nucleotide sequence ID" value="NZ_BAABIS010000001.1"/>
</dbReference>
<dbReference type="PANTHER" id="PTHR18964">
    <property type="entry name" value="ROK (REPRESSOR, ORF, KINASE) FAMILY"/>
    <property type="match status" value="1"/>
</dbReference>
<dbReference type="Pfam" id="PF17782">
    <property type="entry name" value="WHD_DprA"/>
    <property type="match status" value="1"/>
</dbReference>
<dbReference type="InterPro" id="IPR036390">
    <property type="entry name" value="WH_DNA-bd_sf"/>
</dbReference>
<feature type="region of interest" description="Disordered" evidence="2">
    <location>
        <begin position="1"/>
        <end position="23"/>
    </location>
</feature>
<dbReference type="SUPFAM" id="SSF53067">
    <property type="entry name" value="Actin-like ATPase domain"/>
    <property type="match status" value="2"/>
</dbReference>
<keyword evidence="5" id="KW-1185">Reference proteome</keyword>
<proteinExistence type="inferred from homology"/>
<dbReference type="Gene3D" id="1.10.10.10">
    <property type="entry name" value="Winged helix-like DNA-binding domain superfamily/Winged helix DNA-binding domain"/>
    <property type="match status" value="1"/>
</dbReference>
<dbReference type="PANTHER" id="PTHR18964:SF149">
    <property type="entry name" value="BIFUNCTIONAL UDP-N-ACETYLGLUCOSAMINE 2-EPIMERASE_N-ACETYLMANNOSAMINE KINASE"/>
    <property type="match status" value="1"/>
</dbReference>
<dbReference type="Proteomes" id="UP001501752">
    <property type="component" value="Unassembled WGS sequence"/>
</dbReference>
<dbReference type="Pfam" id="PF00480">
    <property type="entry name" value="ROK"/>
    <property type="match status" value="1"/>
</dbReference>
<organism evidence="4 5">
    <name type="scientific">Kitasatospora terrestris</name>
    <dbReference type="NCBI Taxonomy" id="258051"/>
    <lineage>
        <taxon>Bacteria</taxon>
        <taxon>Bacillati</taxon>
        <taxon>Actinomycetota</taxon>
        <taxon>Actinomycetes</taxon>
        <taxon>Kitasatosporales</taxon>
        <taxon>Streptomycetaceae</taxon>
        <taxon>Kitasatospora</taxon>
    </lineage>
</organism>
<dbReference type="InterPro" id="IPR000600">
    <property type="entry name" value="ROK"/>
</dbReference>
<evidence type="ECO:0000259" key="3">
    <source>
        <dbReference type="Pfam" id="PF17782"/>
    </source>
</evidence>
<evidence type="ECO:0000313" key="5">
    <source>
        <dbReference type="Proteomes" id="UP001501752"/>
    </source>
</evidence>